<dbReference type="EMBL" id="JAUIZM010000006">
    <property type="protein sequence ID" value="KAK1378491.1"/>
    <property type="molecule type" value="Genomic_DNA"/>
</dbReference>
<evidence type="ECO:0000256" key="15">
    <source>
        <dbReference type="ARBA" id="ARBA00047558"/>
    </source>
</evidence>
<dbReference type="GO" id="GO:0006979">
    <property type="term" value="P:response to oxidative stress"/>
    <property type="evidence" value="ECO:0007669"/>
    <property type="project" value="UniProtKB-ARBA"/>
</dbReference>
<sequence length="677" mass="75193">MDIIVRFMLCCLLIIVPCSIEAAPPEYMSRFCTNSSANYTPNSMFQANRKTLLSTLASNATRNQGYYNYTVGRNSKNIVYGLSLCQGDLLPKDCQECVTAATKDILTRCPNEDGGVIWYAECMVRYESRYFFTFFGAMEEGLIAYLWNVKNVTDETQFQQVLGSTMNSLAMRASEGKPINNQIIKSFAIGTANLSALQSLYALAQCIPDLPEAACRRCLSVAISYLQSHNNSQGGRVLVSTCTVRYELYPIYRNIATAPPPPQVINPPPPRSADPSSFARRKGNGGISSKMVISIVAPICVALVLFFIGYCYFIRKKKIRGATPQQETGDDEITTIENLQFEFSAIEAATNNFSPDNKIGAGGFGDVFKGVLTNGQQIAVKRLSKGSGQGAQEFKNEVVLVAKLQHRNLVRLLGFCLQANEKILVYEYIPNRSLDSILFDPERQRQLDWLKRYKIIGGIARGLVYLHEDSRLRIIHRDLKASNILLDQDMNAKISDFGMARIIGGEQTHGDTNRIVGTYGYMAPEYAMHGQFSLKSDVFSFGVLVLEIVTGKKNNTFYQSDEAADLLSYAWKQWKNSTPLELMDPTLIDSYSRSEVTRCFQIGLLCVQEDVEARPSMALVLTMLTSHSVSIALPKEPPFYYTSKSGSQPSEGISDESASKSTTISVDDSSITGVYER</sequence>
<evidence type="ECO:0000256" key="20">
    <source>
        <dbReference type="SAM" id="SignalP"/>
    </source>
</evidence>
<keyword evidence="4" id="KW-0808">Transferase</keyword>
<dbReference type="GO" id="GO:0004674">
    <property type="term" value="F:protein serine/threonine kinase activity"/>
    <property type="evidence" value="ECO:0007669"/>
    <property type="project" value="UniProtKB-KW"/>
</dbReference>
<evidence type="ECO:0000256" key="4">
    <source>
        <dbReference type="ARBA" id="ARBA00022679"/>
    </source>
</evidence>
<keyword evidence="7" id="KW-0677">Repeat</keyword>
<evidence type="ECO:0000256" key="12">
    <source>
        <dbReference type="ARBA" id="ARBA00023136"/>
    </source>
</evidence>
<feature type="signal peptide" evidence="20">
    <location>
        <begin position="1"/>
        <end position="22"/>
    </location>
</feature>
<dbReference type="GO" id="GO:0005524">
    <property type="term" value="F:ATP binding"/>
    <property type="evidence" value="ECO:0007669"/>
    <property type="project" value="UniProtKB-UniRule"/>
</dbReference>
<feature type="chain" id="PRO_5041928381" evidence="20">
    <location>
        <begin position="23"/>
        <end position="677"/>
    </location>
</feature>
<dbReference type="InterPro" id="IPR017441">
    <property type="entry name" value="Protein_kinase_ATP_BS"/>
</dbReference>
<evidence type="ECO:0000256" key="10">
    <source>
        <dbReference type="ARBA" id="ARBA00022840"/>
    </source>
</evidence>
<dbReference type="InterPro" id="IPR001245">
    <property type="entry name" value="Ser-Thr/Tyr_kinase_cat_dom"/>
</dbReference>
<evidence type="ECO:0000256" key="3">
    <source>
        <dbReference type="ARBA" id="ARBA00022553"/>
    </source>
</evidence>
<feature type="region of interest" description="Disordered" evidence="18">
    <location>
        <begin position="642"/>
        <end position="677"/>
    </location>
</feature>
<dbReference type="Gene3D" id="3.30.430.20">
    <property type="entry name" value="Gnk2 domain, C-X8-C-X2-C motif"/>
    <property type="match status" value="2"/>
</dbReference>
<feature type="compositionally biased region" description="Pro residues" evidence="18">
    <location>
        <begin position="260"/>
        <end position="272"/>
    </location>
</feature>
<keyword evidence="8 17" id="KW-0547">Nucleotide-binding</keyword>
<comment type="caution">
    <text evidence="23">The sequence shown here is derived from an EMBL/GenBank/DDBJ whole genome shotgun (WGS) entry which is preliminary data.</text>
</comment>
<comment type="catalytic activity">
    <reaction evidence="16">
        <text>L-threonyl-[protein] + ATP = O-phospho-L-threonyl-[protein] + ADP + H(+)</text>
        <dbReference type="Rhea" id="RHEA:46608"/>
        <dbReference type="Rhea" id="RHEA-COMP:11060"/>
        <dbReference type="Rhea" id="RHEA-COMP:11605"/>
        <dbReference type="ChEBI" id="CHEBI:15378"/>
        <dbReference type="ChEBI" id="CHEBI:30013"/>
        <dbReference type="ChEBI" id="CHEBI:30616"/>
        <dbReference type="ChEBI" id="CHEBI:61977"/>
        <dbReference type="ChEBI" id="CHEBI:456216"/>
    </reaction>
</comment>
<keyword evidence="2" id="KW-0723">Serine/threonine-protein kinase</keyword>
<keyword evidence="10 17" id="KW-0067">ATP-binding</keyword>
<dbReference type="Pfam" id="PF01657">
    <property type="entry name" value="Stress-antifung"/>
    <property type="match status" value="2"/>
</dbReference>
<keyword evidence="6 20" id="KW-0732">Signal</keyword>
<dbReference type="CDD" id="cd23509">
    <property type="entry name" value="Gnk2-like"/>
    <property type="match status" value="2"/>
</dbReference>
<feature type="domain" description="Protein kinase" evidence="21">
    <location>
        <begin position="353"/>
        <end position="630"/>
    </location>
</feature>
<dbReference type="InterPro" id="IPR011009">
    <property type="entry name" value="Kinase-like_dom_sf"/>
</dbReference>
<keyword evidence="24" id="KW-1185">Reference proteome</keyword>
<evidence type="ECO:0000256" key="5">
    <source>
        <dbReference type="ARBA" id="ARBA00022692"/>
    </source>
</evidence>
<evidence type="ECO:0000256" key="19">
    <source>
        <dbReference type="SAM" id="Phobius"/>
    </source>
</evidence>
<feature type="transmembrane region" description="Helical" evidence="19">
    <location>
        <begin position="291"/>
        <end position="313"/>
    </location>
</feature>
<evidence type="ECO:0000313" key="24">
    <source>
        <dbReference type="Proteomes" id="UP001237642"/>
    </source>
</evidence>
<evidence type="ECO:0000256" key="1">
    <source>
        <dbReference type="ARBA" id="ARBA00004167"/>
    </source>
</evidence>
<dbReference type="InterPro" id="IPR002902">
    <property type="entry name" value="GNK2"/>
</dbReference>
<evidence type="ECO:0000259" key="22">
    <source>
        <dbReference type="PROSITE" id="PS51473"/>
    </source>
</evidence>
<dbReference type="SUPFAM" id="SSF56112">
    <property type="entry name" value="Protein kinase-like (PK-like)"/>
    <property type="match status" value="1"/>
</dbReference>
<dbReference type="InterPro" id="IPR008271">
    <property type="entry name" value="Ser/Thr_kinase_AS"/>
</dbReference>
<dbReference type="FunFam" id="3.30.200.20:FF:000142">
    <property type="entry name" value="Cysteine-rich receptor-like protein kinase 10"/>
    <property type="match status" value="1"/>
</dbReference>
<evidence type="ECO:0000256" key="17">
    <source>
        <dbReference type="PROSITE-ProRule" id="PRU10141"/>
    </source>
</evidence>
<keyword evidence="13 23" id="KW-0675">Receptor</keyword>
<feature type="region of interest" description="Disordered" evidence="18">
    <location>
        <begin position="260"/>
        <end position="282"/>
    </location>
</feature>
<keyword evidence="14" id="KW-0325">Glycoprotein</keyword>
<keyword evidence="11 19" id="KW-1133">Transmembrane helix</keyword>
<dbReference type="CDD" id="cd14066">
    <property type="entry name" value="STKc_IRAK"/>
    <property type="match status" value="1"/>
</dbReference>
<dbReference type="PANTHER" id="PTHR27002">
    <property type="entry name" value="RECEPTOR-LIKE SERINE/THREONINE-PROTEIN KINASE SD1-8"/>
    <property type="match status" value="1"/>
</dbReference>
<evidence type="ECO:0000256" key="11">
    <source>
        <dbReference type="ARBA" id="ARBA00022989"/>
    </source>
</evidence>
<organism evidence="23 24">
    <name type="scientific">Heracleum sosnowskyi</name>
    <dbReference type="NCBI Taxonomy" id="360622"/>
    <lineage>
        <taxon>Eukaryota</taxon>
        <taxon>Viridiplantae</taxon>
        <taxon>Streptophyta</taxon>
        <taxon>Embryophyta</taxon>
        <taxon>Tracheophyta</taxon>
        <taxon>Spermatophyta</taxon>
        <taxon>Magnoliopsida</taxon>
        <taxon>eudicotyledons</taxon>
        <taxon>Gunneridae</taxon>
        <taxon>Pentapetalae</taxon>
        <taxon>asterids</taxon>
        <taxon>campanulids</taxon>
        <taxon>Apiales</taxon>
        <taxon>Apiaceae</taxon>
        <taxon>Apioideae</taxon>
        <taxon>apioid superclade</taxon>
        <taxon>Tordylieae</taxon>
        <taxon>Tordyliinae</taxon>
        <taxon>Heracleum</taxon>
    </lineage>
</organism>
<keyword evidence="5 19" id="KW-0812">Transmembrane</keyword>
<name>A0AAD8I4I8_9APIA</name>
<evidence type="ECO:0000256" key="16">
    <source>
        <dbReference type="ARBA" id="ARBA00047951"/>
    </source>
</evidence>
<feature type="domain" description="Gnk2-homologous" evidence="22">
    <location>
        <begin position="27"/>
        <end position="131"/>
    </location>
</feature>
<dbReference type="Gene3D" id="1.10.510.10">
    <property type="entry name" value="Transferase(Phosphotransferase) domain 1"/>
    <property type="match status" value="1"/>
</dbReference>
<dbReference type="Proteomes" id="UP001237642">
    <property type="component" value="Unassembled WGS sequence"/>
</dbReference>
<evidence type="ECO:0000313" key="23">
    <source>
        <dbReference type="EMBL" id="KAK1378491.1"/>
    </source>
</evidence>
<evidence type="ECO:0000256" key="8">
    <source>
        <dbReference type="ARBA" id="ARBA00022741"/>
    </source>
</evidence>
<keyword evidence="9 23" id="KW-0418">Kinase</keyword>
<evidence type="ECO:0000256" key="2">
    <source>
        <dbReference type="ARBA" id="ARBA00022527"/>
    </source>
</evidence>
<dbReference type="FunFam" id="3.30.430.20:FF:000002">
    <property type="entry name" value="Cysteine-rich receptor-like protein kinase 10"/>
    <property type="match status" value="1"/>
</dbReference>
<feature type="compositionally biased region" description="Low complexity" evidence="18">
    <location>
        <begin position="659"/>
        <end position="677"/>
    </location>
</feature>
<evidence type="ECO:0000256" key="18">
    <source>
        <dbReference type="SAM" id="MobiDB-lite"/>
    </source>
</evidence>
<dbReference type="PANTHER" id="PTHR27002:SF1050">
    <property type="entry name" value="CYSTEINE-RICH RECEPTOR-LIKE PROTEIN KINASE 5"/>
    <property type="match status" value="1"/>
</dbReference>
<proteinExistence type="predicted"/>
<accession>A0AAD8I4I8</accession>
<evidence type="ECO:0000256" key="14">
    <source>
        <dbReference type="ARBA" id="ARBA00023180"/>
    </source>
</evidence>
<dbReference type="InterPro" id="IPR038408">
    <property type="entry name" value="GNK2_sf"/>
</dbReference>
<dbReference type="PROSITE" id="PS00107">
    <property type="entry name" value="PROTEIN_KINASE_ATP"/>
    <property type="match status" value="1"/>
</dbReference>
<dbReference type="FunFam" id="3.30.430.20:FF:000003">
    <property type="entry name" value="Cysteine-rich RLK (RECEPTOR-like protein kinase) 10"/>
    <property type="match status" value="1"/>
</dbReference>
<feature type="binding site" evidence="17">
    <location>
        <position position="381"/>
    </location>
    <ligand>
        <name>ATP</name>
        <dbReference type="ChEBI" id="CHEBI:30616"/>
    </ligand>
</feature>
<dbReference type="GO" id="GO:0005886">
    <property type="term" value="C:plasma membrane"/>
    <property type="evidence" value="ECO:0007669"/>
    <property type="project" value="TreeGrafter"/>
</dbReference>
<evidence type="ECO:0000256" key="13">
    <source>
        <dbReference type="ARBA" id="ARBA00023170"/>
    </source>
</evidence>
<dbReference type="FunFam" id="1.10.510.10:FF:000129">
    <property type="entry name" value="cysteine-rich receptor-like protein kinase 10"/>
    <property type="match status" value="1"/>
</dbReference>
<feature type="domain" description="Gnk2-homologous" evidence="22">
    <location>
        <begin position="140"/>
        <end position="251"/>
    </location>
</feature>
<dbReference type="SMART" id="SM00220">
    <property type="entry name" value="S_TKc"/>
    <property type="match status" value="1"/>
</dbReference>
<keyword evidence="3" id="KW-0597">Phosphoprotein</keyword>
<dbReference type="AlphaFoldDB" id="A0AAD8I4I8"/>
<keyword evidence="12 19" id="KW-0472">Membrane</keyword>
<reference evidence="23" key="2">
    <citation type="submission" date="2023-05" db="EMBL/GenBank/DDBJ databases">
        <authorList>
            <person name="Schelkunov M.I."/>
        </authorList>
    </citation>
    <scope>NUCLEOTIDE SEQUENCE</scope>
    <source>
        <strain evidence="23">Hsosn_3</strain>
        <tissue evidence="23">Leaf</tissue>
    </source>
</reference>
<dbReference type="PROSITE" id="PS00108">
    <property type="entry name" value="PROTEIN_KINASE_ST"/>
    <property type="match status" value="1"/>
</dbReference>
<dbReference type="Gene3D" id="3.30.200.20">
    <property type="entry name" value="Phosphorylase Kinase, domain 1"/>
    <property type="match status" value="1"/>
</dbReference>
<dbReference type="InterPro" id="IPR000719">
    <property type="entry name" value="Prot_kinase_dom"/>
</dbReference>
<evidence type="ECO:0000259" key="21">
    <source>
        <dbReference type="PROSITE" id="PS50011"/>
    </source>
</evidence>
<reference evidence="23" key="1">
    <citation type="submission" date="2023-02" db="EMBL/GenBank/DDBJ databases">
        <title>Genome of toxic invasive species Heracleum sosnowskyi carries increased number of genes despite the absence of recent whole-genome duplications.</title>
        <authorList>
            <person name="Schelkunov M."/>
            <person name="Shtratnikova V."/>
            <person name="Makarenko M."/>
            <person name="Klepikova A."/>
            <person name="Omelchenko D."/>
            <person name="Novikova G."/>
            <person name="Obukhova E."/>
            <person name="Bogdanov V."/>
            <person name="Penin A."/>
            <person name="Logacheva M."/>
        </authorList>
    </citation>
    <scope>NUCLEOTIDE SEQUENCE</scope>
    <source>
        <strain evidence="23">Hsosn_3</strain>
        <tissue evidence="23">Leaf</tissue>
    </source>
</reference>
<evidence type="ECO:0000256" key="7">
    <source>
        <dbReference type="ARBA" id="ARBA00022737"/>
    </source>
</evidence>
<dbReference type="PROSITE" id="PS51473">
    <property type="entry name" value="GNK2"/>
    <property type="match status" value="2"/>
</dbReference>
<comment type="catalytic activity">
    <reaction evidence="15">
        <text>L-seryl-[protein] + ATP = O-phospho-L-seryl-[protein] + ADP + H(+)</text>
        <dbReference type="Rhea" id="RHEA:17989"/>
        <dbReference type="Rhea" id="RHEA-COMP:9863"/>
        <dbReference type="Rhea" id="RHEA-COMP:11604"/>
        <dbReference type="ChEBI" id="CHEBI:15378"/>
        <dbReference type="ChEBI" id="CHEBI:29999"/>
        <dbReference type="ChEBI" id="CHEBI:30616"/>
        <dbReference type="ChEBI" id="CHEBI:83421"/>
        <dbReference type="ChEBI" id="CHEBI:456216"/>
    </reaction>
</comment>
<dbReference type="Pfam" id="PF07714">
    <property type="entry name" value="PK_Tyr_Ser-Thr"/>
    <property type="match status" value="1"/>
</dbReference>
<evidence type="ECO:0000256" key="6">
    <source>
        <dbReference type="ARBA" id="ARBA00022729"/>
    </source>
</evidence>
<comment type="subcellular location">
    <subcellularLocation>
        <location evidence="1">Membrane</location>
        <topology evidence="1">Single-pass membrane protein</topology>
    </subcellularLocation>
</comment>
<gene>
    <name evidence="23" type="ORF">POM88_025235</name>
</gene>
<protein>
    <submittedName>
        <fullName evidence="23">Cysteine-rich receptor-like protein kinase 10</fullName>
    </submittedName>
</protein>
<feature type="compositionally biased region" description="Polar residues" evidence="18">
    <location>
        <begin position="642"/>
        <end position="651"/>
    </location>
</feature>
<dbReference type="PROSITE" id="PS50011">
    <property type="entry name" value="PROTEIN_KINASE_DOM"/>
    <property type="match status" value="1"/>
</dbReference>
<evidence type="ECO:0000256" key="9">
    <source>
        <dbReference type="ARBA" id="ARBA00022777"/>
    </source>
</evidence>